<gene>
    <name evidence="2" type="ORF">Fot_48162</name>
</gene>
<evidence type="ECO:0000313" key="3">
    <source>
        <dbReference type="Proteomes" id="UP001604277"/>
    </source>
</evidence>
<dbReference type="Proteomes" id="UP001604277">
    <property type="component" value="Unassembled WGS sequence"/>
</dbReference>
<keyword evidence="1" id="KW-0812">Transmembrane</keyword>
<feature type="transmembrane region" description="Helical" evidence="1">
    <location>
        <begin position="100"/>
        <end position="116"/>
    </location>
</feature>
<organism evidence="2 3">
    <name type="scientific">Forsythia ovata</name>
    <dbReference type="NCBI Taxonomy" id="205694"/>
    <lineage>
        <taxon>Eukaryota</taxon>
        <taxon>Viridiplantae</taxon>
        <taxon>Streptophyta</taxon>
        <taxon>Embryophyta</taxon>
        <taxon>Tracheophyta</taxon>
        <taxon>Spermatophyta</taxon>
        <taxon>Magnoliopsida</taxon>
        <taxon>eudicotyledons</taxon>
        <taxon>Gunneridae</taxon>
        <taxon>Pentapetalae</taxon>
        <taxon>asterids</taxon>
        <taxon>lamiids</taxon>
        <taxon>Lamiales</taxon>
        <taxon>Oleaceae</taxon>
        <taxon>Forsythieae</taxon>
        <taxon>Forsythia</taxon>
    </lineage>
</organism>
<evidence type="ECO:0000256" key="1">
    <source>
        <dbReference type="SAM" id="Phobius"/>
    </source>
</evidence>
<comment type="caution">
    <text evidence="2">The sequence shown here is derived from an EMBL/GenBank/DDBJ whole genome shotgun (WGS) entry which is preliminary data.</text>
</comment>
<keyword evidence="1" id="KW-1133">Transmembrane helix</keyword>
<keyword evidence="3" id="KW-1185">Reference proteome</keyword>
<reference evidence="3" key="1">
    <citation type="submission" date="2024-07" db="EMBL/GenBank/DDBJ databases">
        <title>Two chromosome-level genome assemblies of Korean endemic species Abeliophyllum distichum and Forsythia ovata (Oleaceae).</title>
        <authorList>
            <person name="Jang H."/>
        </authorList>
    </citation>
    <scope>NUCLEOTIDE SEQUENCE [LARGE SCALE GENOMIC DNA]</scope>
</reference>
<keyword evidence="1" id="KW-0472">Membrane</keyword>
<proteinExistence type="predicted"/>
<accession>A0ABD1QSF5</accession>
<sequence length="118" mass="13151">MFEQGREYYGEVNTKFTWNRAPITLPIGMLRCWGKTSQAANLGFSRVFSLAPEAVSLTVATVDLLIVSTSSIFVPKFGVVSGDTRTPERKSEALDAVKNKILYIFLIVIIGYPHFFSL</sequence>
<protein>
    <submittedName>
        <fullName evidence="2">ABC transporter B family member 25</fullName>
    </submittedName>
</protein>
<dbReference type="EMBL" id="JBFOLJ010000014">
    <property type="protein sequence ID" value="KAL2479148.1"/>
    <property type="molecule type" value="Genomic_DNA"/>
</dbReference>
<dbReference type="AlphaFoldDB" id="A0ABD1QSF5"/>
<evidence type="ECO:0000313" key="2">
    <source>
        <dbReference type="EMBL" id="KAL2479148.1"/>
    </source>
</evidence>
<name>A0ABD1QSF5_9LAMI</name>